<evidence type="ECO:0000313" key="2">
    <source>
        <dbReference type="EMBL" id="ABJ85041.1"/>
    </source>
</evidence>
<dbReference type="InterPro" id="IPR050312">
    <property type="entry name" value="IolE/XylAMocC-like"/>
</dbReference>
<dbReference type="AlphaFoldDB" id="Q01Z74"/>
<evidence type="ECO:0000259" key="1">
    <source>
        <dbReference type="Pfam" id="PF01261"/>
    </source>
</evidence>
<dbReference type="KEGG" id="sus:Acid_4076"/>
<proteinExistence type="predicted"/>
<dbReference type="GO" id="GO:0016853">
    <property type="term" value="F:isomerase activity"/>
    <property type="evidence" value="ECO:0007669"/>
    <property type="project" value="UniProtKB-KW"/>
</dbReference>
<sequence precursor="true">MRYSLDVTLTRRSVLTALSAAAAAQAQQRRPPNWKPRLGVLAQYSDSNLEFIKAEGFTSMQLRLDPAKLDDAAIAGIKDKIQRSGIYVSSLAVDGNHIDPDLAAREKQNKYTIACLELCGKLGIPNIGGQSGTIKGRPLQEQVDEIVKVYTEKYFPVCEKNKVRILWEPYAGGPNIGTGPVGWEALFKGFKDSPHVGLQFDPSHLVWQFMDPVQAARDFADKIYDVHLKDCEILWHLLRRGGINPVNNQRWWRFRLPGNGSVDWKGFFAVLAENGYTGAMNIENEDAFYYPAYDQGNFTEQYKRGFHLAHEFLKTLVPPVSV</sequence>
<dbReference type="Gene3D" id="3.20.20.150">
    <property type="entry name" value="Divalent-metal-dependent TIM barrel enzymes"/>
    <property type="match status" value="1"/>
</dbReference>
<name>Q01Z74_SOLUE</name>
<accession>Q01Z74</accession>
<dbReference type="eggNOG" id="COG1082">
    <property type="taxonomic scope" value="Bacteria"/>
</dbReference>
<dbReference type="EMBL" id="CP000473">
    <property type="protein sequence ID" value="ABJ85041.1"/>
    <property type="molecule type" value="Genomic_DNA"/>
</dbReference>
<dbReference type="Pfam" id="PF01261">
    <property type="entry name" value="AP_endonuc_2"/>
    <property type="match status" value="1"/>
</dbReference>
<dbReference type="InterPro" id="IPR036237">
    <property type="entry name" value="Xyl_isomerase-like_sf"/>
</dbReference>
<dbReference type="HOGENOM" id="CLU_972218_0_0_0"/>
<dbReference type="PANTHER" id="PTHR12110:SF21">
    <property type="entry name" value="XYLOSE ISOMERASE-LIKE TIM BARREL DOMAIN-CONTAINING PROTEIN"/>
    <property type="match status" value="1"/>
</dbReference>
<reference evidence="2" key="1">
    <citation type="submission" date="2006-10" db="EMBL/GenBank/DDBJ databases">
        <title>Complete sequence of Solibacter usitatus Ellin6076.</title>
        <authorList>
            <consortium name="US DOE Joint Genome Institute"/>
            <person name="Copeland A."/>
            <person name="Lucas S."/>
            <person name="Lapidus A."/>
            <person name="Barry K."/>
            <person name="Detter J.C."/>
            <person name="Glavina del Rio T."/>
            <person name="Hammon N."/>
            <person name="Israni S."/>
            <person name="Dalin E."/>
            <person name="Tice H."/>
            <person name="Pitluck S."/>
            <person name="Thompson L.S."/>
            <person name="Brettin T."/>
            <person name="Bruce D."/>
            <person name="Han C."/>
            <person name="Tapia R."/>
            <person name="Gilna P."/>
            <person name="Schmutz J."/>
            <person name="Larimer F."/>
            <person name="Land M."/>
            <person name="Hauser L."/>
            <person name="Kyrpides N."/>
            <person name="Mikhailova N."/>
            <person name="Janssen P.H."/>
            <person name="Kuske C.R."/>
            <person name="Richardson P."/>
        </authorList>
    </citation>
    <scope>NUCLEOTIDE SEQUENCE</scope>
    <source>
        <strain evidence="2">Ellin6076</strain>
    </source>
</reference>
<feature type="domain" description="Xylose isomerase-like TIM barrel" evidence="1">
    <location>
        <begin position="50"/>
        <end position="285"/>
    </location>
</feature>
<dbReference type="InterPro" id="IPR013022">
    <property type="entry name" value="Xyl_isomerase-like_TIM-brl"/>
</dbReference>
<organism evidence="2">
    <name type="scientific">Solibacter usitatus (strain Ellin6076)</name>
    <dbReference type="NCBI Taxonomy" id="234267"/>
    <lineage>
        <taxon>Bacteria</taxon>
        <taxon>Pseudomonadati</taxon>
        <taxon>Acidobacteriota</taxon>
        <taxon>Terriglobia</taxon>
        <taxon>Bryobacterales</taxon>
        <taxon>Solibacteraceae</taxon>
        <taxon>Candidatus Solibacter</taxon>
    </lineage>
</organism>
<dbReference type="InParanoid" id="Q01Z74"/>
<protein>
    <submittedName>
        <fullName evidence="2">Xylose isomerase domain protein TIM barrel</fullName>
    </submittedName>
</protein>
<dbReference type="STRING" id="234267.Acid_4076"/>
<gene>
    <name evidence="2" type="ordered locus">Acid_4076</name>
</gene>
<dbReference type="SUPFAM" id="SSF51658">
    <property type="entry name" value="Xylose isomerase-like"/>
    <property type="match status" value="1"/>
</dbReference>
<dbReference type="PANTHER" id="PTHR12110">
    <property type="entry name" value="HYDROXYPYRUVATE ISOMERASE"/>
    <property type="match status" value="1"/>
</dbReference>
<keyword evidence="2" id="KW-0413">Isomerase</keyword>